<proteinExistence type="predicted"/>
<name>A0AAD7QX41_9ASCO</name>
<dbReference type="RefSeq" id="XP_056046550.1">
    <property type="nucleotide sequence ID" value="XM_056185877.1"/>
</dbReference>
<dbReference type="Proteomes" id="UP001217417">
    <property type="component" value="Unassembled WGS sequence"/>
</dbReference>
<comment type="caution">
    <text evidence="1">The sequence shown here is derived from an EMBL/GenBank/DDBJ whole genome shotgun (WGS) entry which is preliminary data.</text>
</comment>
<dbReference type="Gene3D" id="3.90.180.10">
    <property type="entry name" value="Medium-chain alcohol dehydrogenases, catalytic domain"/>
    <property type="match status" value="1"/>
</dbReference>
<organism evidence="1 2">
    <name type="scientific">Lipomyces tetrasporus</name>
    <dbReference type="NCBI Taxonomy" id="54092"/>
    <lineage>
        <taxon>Eukaryota</taxon>
        <taxon>Fungi</taxon>
        <taxon>Dikarya</taxon>
        <taxon>Ascomycota</taxon>
        <taxon>Saccharomycotina</taxon>
        <taxon>Lipomycetes</taxon>
        <taxon>Lipomycetales</taxon>
        <taxon>Lipomycetaceae</taxon>
        <taxon>Lipomyces</taxon>
    </lineage>
</organism>
<reference evidence="1" key="1">
    <citation type="submission" date="2023-03" db="EMBL/GenBank/DDBJ databases">
        <title>Near-Complete genome sequence of Lipomyces tetrasporous NRRL Y-64009, an oleaginous yeast capable of growing on lignocellulosic hydrolysates.</title>
        <authorList>
            <consortium name="Lawrence Berkeley National Laboratory"/>
            <person name="Jagtap S.S."/>
            <person name="Liu J.-J."/>
            <person name="Walukiewicz H.E."/>
            <person name="Pangilinan J."/>
            <person name="Lipzen A."/>
            <person name="Ahrendt S."/>
            <person name="Koriabine M."/>
            <person name="Cobaugh K."/>
            <person name="Salamov A."/>
            <person name="Yoshinaga Y."/>
            <person name="Ng V."/>
            <person name="Daum C."/>
            <person name="Grigoriev I.V."/>
            <person name="Slininger P.J."/>
            <person name="Dien B.S."/>
            <person name="Jin Y.-S."/>
            <person name="Rao C.V."/>
        </authorList>
    </citation>
    <scope>NUCLEOTIDE SEQUENCE</scope>
    <source>
        <strain evidence="1">NRRL Y-64009</strain>
    </source>
</reference>
<protein>
    <submittedName>
        <fullName evidence="1">Uncharacterized protein</fullName>
    </submittedName>
</protein>
<dbReference type="GeneID" id="80881043"/>
<dbReference type="EMBL" id="JARPMG010000002">
    <property type="protein sequence ID" value="KAJ8103100.1"/>
    <property type="molecule type" value="Genomic_DNA"/>
</dbReference>
<evidence type="ECO:0000313" key="1">
    <source>
        <dbReference type="EMBL" id="KAJ8103100.1"/>
    </source>
</evidence>
<dbReference type="AlphaFoldDB" id="A0AAD7QX41"/>
<gene>
    <name evidence="1" type="ORF">POJ06DRAFT_236039</name>
</gene>
<keyword evidence="2" id="KW-1185">Reference proteome</keyword>
<evidence type="ECO:0000313" key="2">
    <source>
        <dbReference type="Proteomes" id="UP001217417"/>
    </source>
</evidence>
<sequence>MPSARVTLPEPLSRHCPTRALLVTADHKIKIDEAPIMSPGEVLLRVRTTGVYGYVQVGPARVEEPYLTLTIGLIFRFWKAGRIGELKVLGDCILGHEAAGEVVAVDENVTNATVGG</sequence>
<accession>A0AAD7QX41</accession>
<dbReference type="SUPFAM" id="SSF50129">
    <property type="entry name" value="GroES-like"/>
    <property type="match status" value="1"/>
</dbReference>
<dbReference type="InterPro" id="IPR011032">
    <property type="entry name" value="GroES-like_sf"/>
</dbReference>